<evidence type="ECO:0000256" key="8">
    <source>
        <dbReference type="PIRNR" id="PIRNR023381"/>
    </source>
</evidence>
<dbReference type="VEuPathDB" id="VectorBase:LDEU001211"/>
<keyword evidence="2" id="KW-0813">Transport</keyword>
<dbReference type="PIRSF" id="PIRSF023381">
    <property type="entry name" value="MannP-dilichol_defect-1p"/>
    <property type="match status" value="1"/>
</dbReference>
<name>A0A443STG6_9ACAR</name>
<dbReference type="EMBL" id="NCKV01000360">
    <property type="protein sequence ID" value="RWS30828.1"/>
    <property type="molecule type" value="Genomic_DNA"/>
</dbReference>
<dbReference type="SMART" id="SM00679">
    <property type="entry name" value="CTNS"/>
    <property type="match status" value="2"/>
</dbReference>
<dbReference type="AlphaFoldDB" id="A0A443STG6"/>
<dbReference type="PANTHER" id="PTHR12226">
    <property type="entry name" value="MANNOSE-P-DOLICHOL UTILIZATION DEFECT 1 LEC35 -RELATED"/>
    <property type="match status" value="1"/>
</dbReference>
<organism evidence="10 11">
    <name type="scientific">Leptotrombidium deliense</name>
    <dbReference type="NCBI Taxonomy" id="299467"/>
    <lineage>
        <taxon>Eukaryota</taxon>
        <taxon>Metazoa</taxon>
        <taxon>Ecdysozoa</taxon>
        <taxon>Arthropoda</taxon>
        <taxon>Chelicerata</taxon>
        <taxon>Arachnida</taxon>
        <taxon>Acari</taxon>
        <taxon>Acariformes</taxon>
        <taxon>Trombidiformes</taxon>
        <taxon>Prostigmata</taxon>
        <taxon>Anystina</taxon>
        <taxon>Parasitengona</taxon>
        <taxon>Trombiculoidea</taxon>
        <taxon>Trombiculidae</taxon>
        <taxon>Leptotrombidium</taxon>
    </lineage>
</organism>
<evidence type="ECO:0000256" key="3">
    <source>
        <dbReference type="ARBA" id="ARBA00022692"/>
    </source>
</evidence>
<evidence type="ECO:0000256" key="2">
    <source>
        <dbReference type="ARBA" id="ARBA00022448"/>
    </source>
</evidence>
<dbReference type="PANTHER" id="PTHR12226:SF2">
    <property type="entry name" value="MANNOSE-P-DOLICHOL UTILIZATION DEFECT 1 PROTEIN"/>
    <property type="match status" value="1"/>
</dbReference>
<dbReference type="Proteomes" id="UP000288716">
    <property type="component" value="Unassembled WGS sequence"/>
</dbReference>
<evidence type="ECO:0000256" key="5">
    <source>
        <dbReference type="ARBA" id="ARBA00022989"/>
    </source>
</evidence>
<dbReference type="STRING" id="299467.A0A443STG6"/>
<protein>
    <recommendedName>
        <fullName evidence="8">Solute carrier family 66 member 3</fullName>
    </recommendedName>
</protein>
<feature type="transmembrane region" description="Helical" evidence="9">
    <location>
        <begin position="197"/>
        <end position="218"/>
    </location>
</feature>
<gene>
    <name evidence="10" type="ORF">B4U80_11062</name>
</gene>
<keyword evidence="6 8" id="KW-0472">Membrane</keyword>
<keyword evidence="4" id="KW-0677">Repeat</keyword>
<reference evidence="10 11" key="1">
    <citation type="journal article" date="2018" name="Gigascience">
        <title>Genomes of trombidid mites reveal novel predicted allergens and laterally-transferred genes associated with secondary metabolism.</title>
        <authorList>
            <person name="Dong X."/>
            <person name="Chaisiri K."/>
            <person name="Xia D."/>
            <person name="Armstrong S.D."/>
            <person name="Fang Y."/>
            <person name="Donnelly M.J."/>
            <person name="Kadowaki T."/>
            <person name="McGarry J.W."/>
            <person name="Darby A.C."/>
            <person name="Makepeace B.L."/>
        </authorList>
    </citation>
    <scope>NUCLEOTIDE SEQUENCE [LARGE SCALE GENOMIC DNA]</scope>
    <source>
        <strain evidence="10">UoL-UT</strain>
    </source>
</reference>
<keyword evidence="3 8" id="KW-0812">Transmembrane</keyword>
<evidence type="ECO:0000256" key="4">
    <source>
        <dbReference type="ARBA" id="ARBA00022737"/>
    </source>
</evidence>
<evidence type="ECO:0000256" key="1">
    <source>
        <dbReference type="ARBA" id="ARBA00004141"/>
    </source>
</evidence>
<dbReference type="GO" id="GO:0016020">
    <property type="term" value="C:membrane"/>
    <property type="evidence" value="ECO:0007669"/>
    <property type="project" value="UniProtKB-SubCell"/>
</dbReference>
<dbReference type="Pfam" id="PF04193">
    <property type="entry name" value="PQ-loop"/>
    <property type="match status" value="1"/>
</dbReference>
<dbReference type="InterPro" id="IPR006603">
    <property type="entry name" value="PQ-loop_rpt"/>
</dbReference>
<sequence length="234" mass="26391">MSVKHVYVPYYGDVELTEEVVKTFIAKALGYGIIVSSAFVKLPQIIKLYLSKSAVGLSFIGCFMELLAVTFNTSYSLAKGYPYSSWGEAPFLQIETALIAFFILWYSEQRSQAISFVSIYALFVSVLVSGYTPVNILWYLQAMNLPLAVTGKMVQARRNLINKHTGQLSLITTFLLFFGCTARIFTSLQETGDKLIIMTFTAATLANFVLFAQVVYYWNNTNEYLRKEAKKKKS</sequence>
<comment type="caution">
    <text evidence="10">The sequence shown here is derived from an EMBL/GenBank/DDBJ whole genome shotgun (WGS) entry which is preliminary data.</text>
</comment>
<feature type="transmembrane region" description="Helical" evidence="9">
    <location>
        <begin position="20"/>
        <end position="42"/>
    </location>
</feature>
<feature type="transmembrane region" description="Helical" evidence="9">
    <location>
        <begin position="54"/>
        <end position="77"/>
    </location>
</feature>
<evidence type="ECO:0000256" key="7">
    <source>
        <dbReference type="ARBA" id="ARBA00038475"/>
    </source>
</evidence>
<accession>A0A443STG6</accession>
<proteinExistence type="inferred from homology"/>
<dbReference type="OrthoDB" id="271506at2759"/>
<keyword evidence="11" id="KW-1185">Reference proteome</keyword>
<comment type="similarity">
    <text evidence="7">Belongs to the MPDU1 (TC 2.A.43.3) family.</text>
</comment>
<feature type="transmembrane region" description="Helical" evidence="9">
    <location>
        <begin position="166"/>
        <end position="185"/>
    </location>
</feature>
<feature type="transmembrane region" description="Helical" evidence="9">
    <location>
        <begin position="113"/>
        <end position="130"/>
    </location>
</feature>
<keyword evidence="5 8" id="KW-1133">Transmembrane helix</keyword>
<dbReference type="InterPro" id="IPR016817">
    <property type="entry name" value="MannP-dilichol_defect-1"/>
</dbReference>
<evidence type="ECO:0000256" key="6">
    <source>
        <dbReference type="ARBA" id="ARBA00023136"/>
    </source>
</evidence>
<evidence type="ECO:0000313" key="11">
    <source>
        <dbReference type="Proteomes" id="UP000288716"/>
    </source>
</evidence>
<comment type="subcellular location">
    <subcellularLocation>
        <location evidence="1 8">Membrane</location>
        <topology evidence="1 8">Multi-pass membrane protein</topology>
    </subcellularLocation>
</comment>
<dbReference type="Gene3D" id="1.20.1280.290">
    <property type="match status" value="2"/>
</dbReference>
<dbReference type="FunFam" id="1.20.1280.290:FF:000006">
    <property type="entry name" value="mannose-P-dolichol utilization defect 1 protein"/>
    <property type="match status" value="1"/>
</dbReference>
<evidence type="ECO:0000313" key="10">
    <source>
        <dbReference type="EMBL" id="RWS30828.1"/>
    </source>
</evidence>
<evidence type="ECO:0000256" key="9">
    <source>
        <dbReference type="SAM" id="Phobius"/>
    </source>
</evidence>